<comment type="caution">
    <text evidence="2">The sequence shown here is derived from an EMBL/GenBank/DDBJ whole genome shotgun (WGS) entry which is preliminary data.</text>
</comment>
<feature type="compositionally biased region" description="Low complexity" evidence="1">
    <location>
        <begin position="359"/>
        <end position="405"/>
    </location>
</feature>
<feature type="region of interest" description="Disordered" evidence="1">
    <location>
        <begin position="1"/>
        <end position="45"/>
    </location>
</feature>
<organism evidence="2 3">
    <name type="scientific">Dactylosporangium maewongense</name>
    <dbReference type="NCBI Taxonomy" id="634393"/>
    <lineage>
        <taxon>Bacteria</taxon>
        <taxon>Bacillati</taxon>
        <taxon>Actinomycetota</taxon>
        <taxon>Actinomycetes</taxon>
        <taxon>Micromonosporales</taxon>
        <taxon>Micromonosporaceae</taxon>
        <taxon>Dactylosporangium</taxon>
    </lineage>
</organism>
<evidence type="ECO:0000313" key="3">
    <source>
        <dbReference type="Proteomes" id="UP001501470"/>
    </source>
</evidence>
<feature type="region of interest" description="Disordered" evidence="1">
    <location>
        <begin position="641"/>
        <end position="754"/>
    </location>
</feature>
<feature type="region of interest" description="Disordered" evidence="1">
    <location>
        <begin position="333"/>
        <end position="441"/>
    </location>
</feature>
<sequence>MDETGQAGSPQGSGAYRGGGHTDPHRSPDGTHGDGSTPSDDALEAIVSAWREPATGAIAGRASVNGSISGSISGSINGGGPRGRAEVRGSYSDMLAPMSPPVSAPPPVHPTTSLHYGHYGPDGQGWPSSVGQPETSGSLPASGSPAQAQPPHETGHTGPLPAVSSGTVYGAAPVADAREEAVRPTSGGYGPPPAPTSGGYGAAPSALDRLSGLPGPVDPRARVHGDNGMPPYGSYPNQAPAYQDQTSAYPDQSAAYQDQAPAYQDQSAAYQDQAPAYQDQTPARPEQAAAYPDQASAYPDRPAAYPDQASAYPDRPAAYPDQAWGYETRDIRPHNGAFHQETPAANGATHHDPQAGGHQEPYQAQEQYQGQDQREQYPYQGQQYPAQYPQQQYPQQQYPSQEYPQQQPPPPNGFQAYEQPGPEFDWAAPSQEPVVPAPALHPVPQPALHPVPLPALHPVPPLPTQRMPEDDPLVGPLPPELLGNATPLSAAEPTMPAFASEPPYAAQQPAGIADADWGNAPELPQRVPSHPDVPQVPEVEVEPLVAEATPAGGAELARIATFLREEREDEDDEPSLDDRPDGFDIPAVLRAVQGVSGVREATLRKNADGLHTLRLELLDEADPGRVSRAVARLLNERMGLAAEPNPPEPAAFSGRPAIRGNAPHSALPGYGREARRRRPVSGVRRPAEAPRPEVEELPQQFRAEVPNAEVDEPRRPPQPPGLVASGLQQPVQAPKTPGEHAPVPVNRDAPPALVPQSSTIVSPRVIIDQVEVSTQGVDAVVEVRLIADGHPAVGVASGPAVDGYILRLSAAAAASAVDQLLVDVDATSRARCYIEHAAVVQLGGCEVAVVVLLLLYDGWVEQLTGSAVNSGDPRQAVVRATLAAVNRRLEALLP</sequence>
<evidence type="ECO:0000313" key="2">
    <source>
        <dbReference type="EMBL" id="GAA1509191.1"/>
    </source>
</evidence>
<feature type="compositionally biased region" description="Low complexity" evidence="1">
    <location>
        <begin position="248"/>
        <end position="280"/>
    </location>
</feature>
<feature type="compositionally biased region" description="Low complexity" evidence="1">
    <location>
        <begin position="65"/>
        <end position="75"/>
    </location>
</feature>
<feature type="compositionally biased region" description="Basic and acidic residues" evidence="1">
    <location>
        <begin position="20"/>
        <end position="32"/>
    </location>
</feature>
<feature type="region of interest" description="Disordered" evidence="1">
    <location>
        <begin position="564"/>
        <end position="584"/>
    </location>
</feature>
<feature type="compositionally biased region" description="Polar residues" evidence="1">
    <location>
        <begin position="1"/>
        <end position="12"/>
    </location>
</feature>
<dbReference type="EMBL" id="BAAAQD010000003">
    <property type="protein sequence ID" value="GAA1509191.1"/>
    <property type="molecule type" value="Genomic_DNA"/>
</dbReference>
<keyword evidence="3" id="KW-1185">Reference proteome</keyword>
<protein>
    <submittedName>
        <fullName evidence="2">Uncharacterized protein</fullName>
    </submittedName>
</protein>
<proteinExistence type="predicted"/>
<feature type="region of interest" description="Disordered" evidence="1">
    <location>
        <begin position="60"/>
        <end position="320"/>
    </location>
</feature>
<accession>A0ABN2A2I5</accession>
<feature type="compositionally biased region" description="Basic and acidic residues" evidence="1">
    <location>
        <begin position="685"/>
        <end position="694"/>
    </location>
</feature>
<gene>
    <name evidence="2" type="ORF">GCM10009827_024280</name>
</gene>
<name>A0ABN2A2I5_9ACTN</name>
<feature type="compositionally biased region" description="Polar residues" evidence="1">
    <location>
        <begin position="126"/>
        <end position="135"/>
    </location>
</feature>
<feature type="compositionally biased region" description="Low complexity" evidence="1">
    <location>
        <begin position="136"/>
        <end position="151"/>
    </location>
</feature>
<evidence type="ECO:0000256" key="1">
    <source>
        <dbReference type="SAM" id="MobiDB-lite"/>
    </source>
</evidence>
<feature type="compositionally biased region" description="Pro residues" evidence="1">
    <location>
        <begin position="98"/>
        <end position="109"/>
    </location>
</feature>
<dbReference type="Proteomes" id="UP001501470">
    <property type="component" value="Unassembled WGS sequence"/>
</dbReference>
<reference evidence="2 3" key="1">
    <citation type="journal article" date="2019" name="Int. J. Syst. Evol. Microbiol.">
        <title>The Global Catalogue of Microorganisms (GCM) 10K type strain sequencing project: providing services to taxonomists for standard genome sequencing and annotation.</title>
        <authorList>
            <consortium name="The Broad Institute Genomics Platform"/>
            <consortium name="The Broad Institute Genome Sequencing Center for Infectious Disease"/>
            <person name="Wu L."/>
            <person name="Ma J."/>
        </authorList>
    </citation>
    <scope>NUCLEOTIDE SEQUENCE [LARGE SCALE GENOMIC DNA]</scope>
    <source>
        <strain evidence="2 3">JCM 15933</strain>
    </source>
</reference>